<dbReference type="PATRIC" id="fig|411473.3.peg.2693"/>
<keyword evidence="6" id="KW-0472">Membrane</keyword>
<keyword evidence="6" id="KW-0812">Transmembrane</keyword>
<gene>
    <name evidence="8" type="ORF">RUMCAL_03220</name>
</gene>
<dbReference type="Gene3D" id="3.40.50.300">
    <property type="entry name" value="P-loop containing nucleotide triphosphate hydrolases"/>
    <property type="match status" value="1"/>
</dbReference>
<dbReference type="HOGENOM" id="CLU_000604_1_2_9"/>
<name>U2LEF7_9FIRM</name>
<dbReference type="SMART" id="SM00382">
    <property type="entry name" value="AAA"/>
    <property type="match status" value="1"/>
</dbReference>
<dbReference type="AlphaFoldDB" id="U2LEF7"/>
<keyword evidence="9" id="KW-1185">Reference proteome</keyword>
<dbReference type="CDD" id="cd03230">
    <property type="entry name" value="ABC_DR_subfamily_A"/>
    <property type="match status" value="1"/>
</dbReference>
<evidence type="ECO:0000259" key="7">
    <source>
        <dbReference type="PROSITE" id="PS50893"/>
    </source>
</evidence>
<reference evidence="8 9" key="1">
    <citation type="submission" date="2013-07" db="EMBL/GenBank/DDBJ databases">
        <authorList>
            <person name="Weinstock G."/>
            <person name="Sodergren E."/>
            <person name="Wylie T."/>
            <person name="Fulton L."/>
            <person name="Fulton R."/>
            <person name="Fronick C."/>
            <person name="O'Laughlin M."/>
            <person name="Godfrey J."/>
            <person name="Miner T."/>
            <person name="Herter B."/>
            <person name="Appelbaum E."/>
            <person name="Cordes M."/>
            <person name="Lek S."/>
            <person name="Wollam A."/>
            <person name="Pepin K.H."/>
            <person name="Palsikar V.B."/>
            <person name="Mitreva M."/>
            <person name="Wilson R.K."/>
        </authorList>
    </citation>
    <scope>NUCLEOTIDE SEQUENCE [LARGE SCALE GENOMIC DNA]</scope>
    <source>
        <strain evidence="8 9">ATCC 27760</strain>
    </source>
</reference>
<dbReference type="eggNOG" id="COG1131">
    <property type="taxonomic scope" value="Bacteria"/>
</dbReference>
<dbReference type="PANTHER" id="PTHR43335:SF4">
    <property type="entry name" value="ABC TRANSPORTER, ATP-BINDING PROTEIN"/>
    <property type="match status" value="1"/>
</dbReference>
<evidence type="ECO:0000313" key="9">
    <source>
        <dbReference type="Proteomes" id="UP000016662"/>
    </source>
</evidence>
<dbReference type="SUPFAM" id="SSF52540">
    <property type="entry name" value="P-loop containing nucleoside triphosphate hydrolases"/>
    <property type="match status" value="1"/>
</dbReference>
<evidence type="ECO:0000313" key="8">
    <source>
        <dbReference type="EMBL" id="ERJ87854.1"/>
    </source>
</evidence>
<evidence type="ECO:0000256" key="3">
    <source>
        <dbReference type="ARBA" id="ARBA00022741"/>
    </source>
</evidence>
<feature type="compositionally biased region" description="Acidic residues" evidence="5">
    <location>
        <begin position="480"/>
        <end position="489"/>
    </location>
</feature>
<dbReference type="Pfam" id="PF00005">
    <property type="entry name" value="ABC_tran"/>
    <property type="match status" value="1"/>
</dbReference>
<dbReference type="EMBL" id="AWVF01000428">
    <property type="protein sequence ID" value="ERJ87854.1"/>
    <property type="molecule type" value="Genomic_DNA"/>
</dbReference>
<organism evidence="8 9">
    <name type="scientific">Ruminococcus callidus ATCC 27760</name>
    <dbReference type="NCBI Taxonomy" id="411473"/>
    <lineage>
        <taxon>Bacteria</taxon>
        <taxon>Bacillati</taxon>
        <taxon>Bacillota</taxon>
        <taxon>Clostridia</taxon>
        <taxon>Eubacteriales</taxon>
        <taxon>Oscillospiraceae</taxon>
        <taxon>Ruminococcus</taxon>
    </lineage>
</organism>
<evidence type="ECO:0000256" key="1">
    <source>
        <dbReference type="ARBA" id="ARBA00005417"/>
    </source>
</evidence>
<dbReference type="InterPro" id="IPR003439">
    <property type="entry name" value="ABC_transporter-like_ATP-bd"/>
</dbReference>
<dbReference type="STRING" id="411473.RUMCAL_03220"/>
<accession>U2LEF7</accession>
<keyword evidence="4 8" id="KW-0067">ATP-binding</keyword>
<dbReference type="GO" id="GO:0005524">
    <property type="term" value="F:ATP binding"/>
    <property type="evidence" value="ECO:0007669"/>
    <property type="project" value="UniProtKB-KW"/>
</dbReference>
<feature type="region of interest" description="Disordered" evidence="5">
    <location>
        <begin position="477"/>
        <end position="519"/>
    </location>
</feature>
<proteinExistence type="inferred from homology"/>
<dbReference type="PROSITE" id="PS50893">
    <property type="entry name" value="ABC_TRANSPORTER_2"/>
    <property type="match status" value="1"/>
</dbReference>
<dbReference type="PANTHER" id="PTHR43335">
    <property type="entry name" value="ABC TRANSPORTER, ATP-BINDING PROTEIN"/>
    <property type="match status" value="1"/>
</dbReference>
<evidence type="ECO:0000256" key="5">
    <source>
        <dbReference type="SAM" id="MobiDB-lite"/>
    </source>
</evidence>
<feature type="domain" description="ABC transporter" evidence="7">
    <location>
        <begin position="163"/>
        <end position="392"/>
    </location>
</feature>
<dbReference type="Proteomes" id="UP000016662">
    <property type="component" value="Unassembled WGS sequence"/>
</dbReference>
<comment type="caution">
    <text evidence="8">The sequence shown here is derived from an EMBL/GenBank/DDBJ whole genome shotgun (WGS) entry which is preliminary data.</text>
</comment>
<keyword evidence="2" id="KW-0813">Transport</keyword>
<dbReference type="InterPro" id="IPR003593">
    <property type="entry name" value="AAA+_ATPase"/>
</dbReference>
<comment type="similarity">
    <text evidence="1">Belongs to the ABC transporter superfamily.</text>
</comment>
<evidence type="ECO:0000256" key="6">
    <source>
        <dbReference type="SAM" id="Phobius"/>
    </source>
</evidence>
<dbReference type="GO" id="GO:0016887">
    <property type="term" value="F:ATP hydrolysis activity"/>
    <property type="evidence" value="ECO:0007669"/>
    <property type="project" value="InterPro"/>
</dbReference>
<sequence>MAGPGEQATHNFERILCPFSQNAHKDTLFHTKNYTPLCNRCQPFAQIPAVEKRIFVAMYRFSIGVLCKLTYIFMASHIFSVVFCTFAGFPSVFHSPITQIWHTAFCDTHKLFCQLQKPFYPFFLYFMIWLHSVYDNNILFCDNKRKVQTAYKMAFCRKEHDMVEIQNLTKYYGNKAALKGISFTIKENEVLGFLGPNGAGKSTTLNIMAGVIPATGGSVKIQGYDIAQQPVKAKRCIGFLPEIPPVYPDMKVREYLNFAAGLKGIPAAKRKGEVERVMERLKITDVQKRLIRNLSKGYKQRVGFAMAILGDPPVLILDEPTVGLDPTQLMEVRNLILDLRRNHAIILSSHILGEISAVCDRIVIINHGEIKADDTIERLEEADDSGLVVKLKVQGSSREVPKVARSVDGVVRVDNIQFVQTGVYTYDVELENDGVRNALLSALLQHGLEVLEISTEKRNLEQVFVKLVNQKTKHSSLEDLLQEMDDEAAQEPAAQPAEDKSAADAPAEDAAGTDGKKED</sequence>
<keyword evidence="3" id="KW-0547">Nucleotide-binding</keyword>
<evidence type="ECO:0000256" key="2">
    <source>
        <dbReference type="ARBA" id="ARBA00022448"/>
    </source>
</evidence>
<feature type="transmembrane region" description="Helical" evidence="6">
    <location>
        <begin position="69"/>
        <end position="89"/>
    </location>
</feature>
<dbReference type="InterPro" id="IPR027417">
    <property type="entry name" value="P-loop_NTPase"/>
</dbReference>
<evidence type="ECO:0000256" key="4">
    <source>
        <dbReference type="ARBA" id="ARBA00022840"/>
    </source>
</evidence>
<protein>
    <submittedName>
        <fullName evidence="8">ABC transporter, ATP-binding protein</fullName>
    </submittedName>
</protein>
<keyword evidence="6" id="KW-1133">Transmembrane helix</keyword>